<reference evidence="1 2" key="1">
    <citation type="submission" date="2016-10" db="EMBL/GenBank/DDBJ databases">
        <title>Draft Genome sequence of Alkanindiges sp. strain H1.</title>
        <authorList>
            <person name="Subhash Y."/>
            <person name="Lee S."/>
        </authorList>
    </citation>
    <scope>NUCLEOTIDE SEQUENCE [LARGE SCALE GENOMIC DNA]</scope>
    <source>
        <strain evidence="1 2">H1</strain>
    </source>
</reference>
<organism evidence="1 2">
    <name type="scientific">Alkanindiges hydrocarboniclasticus</name>
    <dbReference type="NCBI Taxonomy" id="1907941"/>
    <lineage>
        <taxon>Bacteria</taxon>
        <taxon>Pseudomonadati</taxon>
        <taxon>Pseudomonadota</taxon>
        <taxon>Gammaproteobacteria</taxon>
        <taxon>Moraxellales</taxon>
        <taxon>Moraxellaceae</taxon>
        <taxon>Alkanindiges</taxon>
    </lineage>
</organism>
<evidence type="ECO:0000313" key="2">
    <source>
        <dbReference type="Proteomes" id="UP000192132"/>
    </source>
</evidence>
<comment type="caution">
    <text evidence="1">The sequence shown here is derived from an EMBL/GenBank/DDBJ whole genome shotgun (WGS) entry which is preliminary data.</text>
</comment>
<dbReference type="EMBL" id="MLCN01000006">
    <property type="protein sequence ID" value="ONG41946.1"/>
    <property type="molecule type" value="Genomic_DNA"/>
</dbReference>
<dbReference type="Proteomes" id="UP000192132">
    <property type="component" value="Unassembled WGS sequence"/>
</dbReference>
<dbReference type="AlphaFoldDB" id="A0A1S8CY29"/>
<proteinExistence type="predicted"/>
<protein>
    <submittedName>
        <fullName evidence="1">Uncharacterized protein</fullName>
    </submittedName>
</protein>
<accession>A0A1S8CY29</accession>
<evidence type="ECO:0000313" key="1">
    <source>
        <dbReference type="EMBL" id="ONG41946.1"/>
    </source>
</evidence>
<name>A0A1S8CY29_9GAMM</name>
<gene>
    <name evidence="1" type="ORF">BKE30_02375</name>
</gene>
<sequence>MLKPDYLYHGSPKKLEILKPSQAIGFSGAGDNENAVYAVARYELAVAFALSLTAQSASAIFSVDTLAQSTNYSLKRHGN</sequence>
<dbReference type="STRING" id="1907941.BKE30_02375"/>
<keyword evidence="2" id="KW-1185">Reference proteome</keyword>